<keyword evidence="10" id="KW-1185">Reference proteome</keyword>
<keyword evidence="5" id="KW-0479">Metal-binding</keyword>
<feature type="non-terminal residue" evidence="9">
    <location>
        <position position="1"/>
    </location>
</feature>
<dbReference type="PANTHER" id="PTHR11774:SF4">
    <property type="entry name" value="GERANYLGERANYL TRANSFERASE TYPE-1 SUBUNIT BETA"/>
    <property type="match status" value="1"/>
</dbReference>
<evidence type="ECO:0000256" key="5">
    <source>
        <dbReference type="ARBA" id="ARBA00022723"/>
    </source>
</evidence>
<dbReference type="AlphaFoldDB" id="A0AA36G9V8"/>
<dbReference type="InterPro" id="IPR008930">
    <property type="entry name" value="Terpenoid_cyclase/PrenylTrfase"/>
</dbReference>
<dbReference type="InterPro" id="IPR001330">
    <property type="entry name" value="Prenyltrans"/>
</dbReference>
<name>A0AA36G9V8_9BILA</name>
<dbReference type="SUPFAM" id="SSF48239">
    <property type="entry name" value="Terpenoid cyclases/Protein prenyltransferases"/>
    <property type="match status" value="2"/>
</dbReference>
<gene>
    <name evidence="9" type="ORF">MSPICULIGERA_LOCUS23547</name>
</gene>
<feature type="domain" description="Prenyltransferase alpha-alpha toroid" evidence="8">
    <location>
        <begin position="691"/>
        <end position="926"/>
    </location>
</feature>
<feature type="domain" description="Prenyltransferase alpha-alpha toroid" evidence="8">
    <location>
        <begin position="5"/>
        <end position="74"/>
    </location>
</feature>
<dbReference type="EMBL" id="CATQJA010002706">
    <property type="protein sequence ID" value="CAJ0585529.1"/>
    <property type="molecule type" value="Genomic_DNA"/>
</dbReference>
<comment type="similarity">
    <text evidence="2">Belongs to the protein prenyltransferase subunit beta family.</text>
</comment>
<keyword evidence="7" id="KW-0862">Zinc</keyword>
<keyword evidence="3" id="KW-0637">Prenyltransferase</keyword>
<evidence type="ECO:0000256" key="3">
    <source>
        <dbReference type="ARBA" id="ARBA00022602"/>
    </source>
</evidence>
<accession>A0AA36G9V8</accession>
<dbReference type="PANTHER" id="PTHR11774">
    <property type="entry name" value="GERANYLGERANYL TRANSFERASE TYPE BETA SUBUNIT"/>
    <property type="match status" value="1"/>
</dbReference>
<proteinExistence type="inferred from homology"/>
<dbReference type="Proteomes" id="UP001177023">
    <property type="component" value="Unassembled WGS sequence"/>
</dbReference>
<protein>
    <recommendedName>
        <fullName evidence="8">Prenyltransferase alpha-alpha toroid domain-containing protein</fullName>
    </recommendedName>
</protein>
<comment type="caution">
    <text evidence="9">The sequence shown here is derived from an EMBL/GenBank/DDBJ whole genome shotgun (WGS) entry which is preliminary data.</text>
</comment>
<sequence length="940" mass="106883">MSDQLQFRKHHRYFVRHLNSFPGQYSSLDSTRLTMLYFAVSGLDLLDEVEKVFDAEQKAKLIDWIYSLQLTSETDVPVRSLGVTDAGCSGFTAMAFDGKEAGQFIVESNLAYFWDRRELFGDFDTLPVPVVPSRPLPGALTRLPGYFRYDLPEAQLNHRNALVAKSVGKKRMKVWTVSQQSDTKTMEEFVFNINPDACTLKKGPVATAVDDEVRQLKSASESFGGEVWIRTRLGLLLKQGDSTSQVFRGHVPCFHEHPYLPEITICDAREFIWIGQPDRLSRVKNLCGITTKFTAPYSHPKFLFAANEDLVRLLDTRSDTRPEILYTVPEWYYPRKGLLETTAEFFGKDEIRHVEAVNGSERYCVLITTRYLIIVDSRYPGRHLLRIGHGFVGTVHYVETSPPIDDPQNGGKIYNVNLLGHTPPLTKTLSFYQHCDGLWSSLRPGYDWRHPHGFMTAFRMDTPGPSYKHLFPPVRSIATVNGLGDELTFPREIVLSALDDGSIWSEYRGYQRISEEEHTRRIDNSMNSIKEYVETHRSTKPTYFHDIDDELFCDRTKQKKAKMVVSEREIHDVYALEEFDPEMPFRRHCPPADTPVIDEIDPTTATLSEKATNMYLNKPPTLEQYQESYDHRFRHGTLRAGIDRNLRANKFESNDVHMEPVEDEENSEDELKQLNLYLLPGFILWFSRIAHEYDHANLAQTYSALLSLLVLGDDLSRVDRRAVLEAIRLAQRDDGCFWAQGPGSECDMRFVYCAVAICHLLGDFVTIDWTKLASFLRASFSYEGGFGQGPMDEGHGGSTYCAVAALSLGGKLWDGSVLSDKDIKLLTKWVLNKQEAGFHGRSGKPDDTCYAFWLGATLKILGAYHLCDAARIRTFLLSAQHNHMGGFAKLPEPGMHSDLLHSYFSLAALAIQGEPTLSVINPSANISQRTYERLMKLRFD</sequence>
<keyword evidence="4" id="KW-0808">Transferase</keyword>
<dbReference type="Pfam" id="PF00432">
    <property type="entry name" value="Prenyltrans"/>
    <property type="match status" value="2"/>
</dbReference>
<evidence type="ECO:0000256" key="7">
    <source>
        <dbReference type="ARBA" id="ARBA00022833"/>
    </source>
</evidence>
<dbReference type="GO" id="GO:0046872">
    <property type="term" value="F:metal ion binding"/>
    <property type="evidence" value="ECO:0007669"/>
    <property type="project" value="UniProtKB-KW"/>
</dbReference>
<evidence type="ECO:0000259" key="8">
    <source>
        <dbReference type="Pfam" id="PF00432"/>
    </source>
</evidence>
<evidence type="ECO:0000313" key="9">
    <source>
        <dbReference type="EMBL" id="CAJ0585529.1"/>
    </source>
</evidence>
<organism evidence="9 10">
    <name type="scientific">Mesorhabditis spiculigera</name>
    <dbReference type="NCBI Taxonomy" id="96644"/>
    <lineage>
        <taxon>Eukaryota</taxon>
        <taxon>Metazoa</taxon>
        <taxon>Ecdysozoa</taxon>
        <taxon>Nematoda</taxon>
        <taxon>Chromadorea</taxon>
        <taxon>Rhabditida</taxon>
        <taxon>Rhabditina</taxon>
        <taxon>Rhabditomorpha</taxon>
        <taxon>Rhabditoidea</taxon>
        <taxon>Rhabditidae</taxon>
        <taxon>Mesorhabditinae</taxon>
        <taxon>Mesorhabditis</taxon>
    </lineage>
</organism>
<evidence type="ECO:0000256" key="4">
    <source>
        <dbReference type="ARBA" id="ARBA00022679"/>
    </source>
</evidence>
<reference evidence="9" key="1">
    <citation type="submission" date="2023-06" db="EMBL/GenBank/DDBJ databases">
        <authorList>
            <person name="Delattre M."/>
        </authorList>
    </citation>
    <scope>NUCLEOTIDE SEQUENCE</scope>
    <source>
        <strain evidence="9">AF72</strain>
    </source>
</reference>
<dbReference type="Gene3D" id="1.50.10.20">
    <property type="match status" value="2"/>
</dbReference>
<evidence type="ECO:0000256" key="1">
    <source>
        <dbReference type="ARBA" id="ARBA00001947"/>
    </source>
</evidence>
<evidence type="ECO:0000256" key="6">
    <source>
        <dbReference type="ARBA" id="ARBA00022737"/>
    </source>
</evidence>
<dbReference type="GO" id="GO:0004662">
    <property type="term" value="F:CAAX-protein geranylgeranyltransferase activity"/>
    <property type="evidence" value="ECO:0007669"/>
    <property type="project" value="TreeGrafter"/>
</dbReference>
<evidence type="ECO:0000313" key="10">
    <source>
        <dbReference type="Proteomes" id="UP001177023"/>
    </source>
</evidence>
<comment type="cofactor">
    <cofactor evidence="1">
        <name>Zn(2+)</name>
        <dbReference type="ChEBI" id="CHEBI:29105"/>
    </cofactor>
</comment>
<dbReference type="GO" id="GO:0005953">
    <property type="term" value="C:CAAX-protein geranylgeranyltransferase complex"/>
    <property type="evidence" value="ECO:0007669"/>
    <property type="project" value="TreeGrafter"/>
</dbReference>
<keyword evidence="6" id="KW-0677">Repeat</keyword>
<evidence type="ECO:0000256" key="2">
    <source>
        <dbReference type="ARBA" id="ARBA00010497"/>
    </source>
</evidence>
<dbReference type="InterPro" id="IPR045089">
    <property type="entry name" value="PGGT1B-like"/>
</dbReference>